<dbReference type="Pfam" id="PF01529">
    <property type="entry name" value="DHHC"/>
    <property type="match status" value="1"/>
</dbReference>
<evidence type="ECO:0000256" key="10">
    <source>
        <dbReference type="RuleBase" id="RU079119"/>
    </source>
</evidence>
<evidence type="ECO:0000256" key="8">
    <source>
        <dbReference type="ARBA" id="ARBA00023288"/>
    </source>
</evidence>
<dbReference type="GO" id="GO:0005794">
    <property type="term" value="C:Golgi apparatus"/>
    <property type="evidence" value="ECO:0007669"/>
    <property type="project" value="TreeGrafter"/>
</dbReference>
<dbReference type="GO" id="GO:0005783">
    <property type="term" value="C:endoplasmic reticulum"/>
    <property type="evidence" value="ECO:0007669"/>
    <property type="project" value="TreeGrafter"/>
</dbReference>
<proteinExistence type="inferred from homology"/>
<dbReference type="PROSITE" id="PS50216">
    <property type="entry name" value="DHHC"/>
    <property type="match status" value="1"/>
</dbReference>
<evidence type="ECO:0000256" key="2">
    <source>
        <dbReference type="ARBA" id="ARBA00008574"/>
    </source>
</evidence>
<evidence type="ECO:0000256" key="3">
    <source>
        <dbReference type="ARBA" id="ARBA00022679"/>
    </source>
</evidence>
<dbReference type="GO" id="GO:0019706">
    <property type="term" value="F:protein-cysteine S-palmitoyltransferase activity"/>
    <property type="evidence" value="ECO:0007669"/>
    <property type="project" value="UniProtKB-EC"/>
</dbReference>
<keyword evidence="7" id="KW-0564">Palmitate</keyword>
<evidence type="ECO:0000256" key="6">
    <source>
        <dbReference type="ARBA" id="ARBA00023136"/>
    </source>
</evidence>
<feature type="domain" description="Palmitoyltransferase DHHC" evidence="11">
    <location>
        <begin position="111"/>
        <end position="141"/>
    </location>
</feature>
<comment type="domain">
    <text evidence="10">The DHHC domain is required for palmitoyltransferase activity.</text>
</comment>
<keyword evidence="13" id="KW-1185">Reference proteome</keyword>
<dbReference type="OrthoDB" id="5977743at2759"/>
<evidence type="ECO:0000313" key="13">
    <source>
        <dbReference type="Proteomes" id="UP000794436"/>
    </source>
</evidence>
<comment type="catalytic activity">
    <reaction evidence="10">
        <text>L-cysteinyl-[protein] + hexadecanoyl-CoA = S-hexadecanoyl-L-cysteinyl-[protein] + CoA</text>
        <dbReference type="Rhea" id="RHEA:36683"/>
        <dbReference type="Rhea" id="RHEA-COMP:10131"/>
        <dbReference type="Rhea" id="RHEA-COMP:11032"/>
        <dbReference type="ChEBI" id="CHEBI:29950"/>
        <dbReference type="ChEBI" id="CHEBI:57287"/>
        <dbReference type="ChEBI" id="CHEBI:57379"/>
        <dbReference type="ChEBI" id="CHEBI:74151"/>
        <dbReference type="EC" id="2.3.1.225"/>
    </reaction>
</comment>
<evidence type="ECO:0000256" key="9">
    <source>
        <dbReference type="ARBA" id="ARBA00023315"/>
    </source>
</evidence>
<keyword evidence="5 10" id="KW-1133">Transmembrane helix</keyword>
<reference evidence="12" key="1">
    <citation type="submission" date="2019-03" db="EMBL/GenBank/DDBJ databases">
        <title>Long read genome sequence of the mycoparasitic Pythium oligandrum ATCC 38472 isolated from sugarbeet rhizosphere.</title>
        <authorList>
            <person name="Gaulin E."/>
        </authorList>
    </citation>
    <scope>NUCLEOTIDE SEQUENCE</scope>
    <source>
        <strain evidence="12">ATCC 38472_TT</strain>
    </source>
</reference>
<dbReference type="InterPro" id="IPR039859">
    <property type="entry name" value="PFA4/ZDH16/20/ERF2-like"/>
</dbReference>
<evidence type="ECO:0000256" key="4">
    <source>
        <dbReference type="ARBA" id="ARBA00022692"/>
    </source>
</evidence>
<dbReference type="EMBL" id="SPLM01000108">
    <property type="protein sequence ID" value="TMW60912.1"/>
    <property type="molecule type" value="Genomic_DNA"/>
</dbReference>
<keyword evidence="6 10" id="KW-0472">Membrane</keyword>
<dbReference type="AlphaFoldDB" id="A0A8K1CEV0"/>
<feature type="transmembrane region" description="Helical" evidence="10">
    <location>
        <begin position="159"/>
        <end position="182"/>
    </location>
</feature>
<sequence length="361" mass="41989">MESMTTTESAPPVRRGIFGRLWNYVFYQRNPIVQALYVTVMVSCKYFFVEDVHPYLPNRYVDESHKWIAWVLYVMCFGLYFFMCRSDPGVITPDNFRSLNVYPHHPVLYPEAKFCRTCKTLKLPRSKHCSMCNRCVARFDHQYVLLLSSWFLDVTDEGVCAVAVQFVLCLEVFYVTTSVVFLRSEQVIESMRGSGYNEEDRDILRYGLQTVLNENQGLGFTLTLTFLIGIVVWVFFLIQLRRIALNITANESFKRDDLREEAESDSVAGAKKLLRMLMSSLPGQRPRNRRSGFKFVSRAQVKKELDSSWGGLFSPDTILNTEEHFTIDDVNFNPYHLGSFWKNLQDAFQWRSFSIASKKTN</sequence>
<organism evidence="12 13">
    <name type="scientific">Pythium oligandrum</name>
    <name type="common">Mycoparasitic fungus</name>
    <dbReference type="NCBI Taxonomy" id="41045"/>
    <lineage>
        <taxon>Eukaryota</taxon>
        <taxon>Sar</taxon>
        <taxon>Stramenopiles</taxon>
        <taxon>Oomycota</taxon>
        <taxon>Peronosporomycetes</taxon>
        <taxon>Pythiales</taxon>
        <taxon>Pythiaceae</taxon>
        <taxon>Pythium</taxon>
    </lineage>
</organism>
<dbReference type="PANTHER" id="PTHR22883">
    <property type="entry name" value="ZINC FINGER DHHC DOMAIN CONTAINING PROTEIN"/>
    <property type="match status" value="1"/>
</dbReference>
<dbReference type="EC" id="2.3.1.225" evidence="10"/>
<protein>
    <recommendedName>
        <fullName evidence="10">Palmitoyltransferase</fullName>
        <ecNumber evidence="10">2.3.1.225</ecNumber>
    </recommendedName>
</protein>
<name>A0A8K1CEV0_PYTOL</name>
<evidence type="ECO:0000313" key="12">
    <source>
        <dbReference type="EMBL" id="TMW60912.1"/>
    </source>
</evidence>
<keyword evidence="8" id="KW-0449">Lipoprotein</keyword>
<keyword evidence="3 10" id="KW-0808">Transferase</keyword>
<dbReference type="GO" id="GO:0006612">
    <property type="term" value="P:protein targeting to membrane"/>
    <property type="evidence" value="ECO:0007669"/>
    <property type="project" value="TreeGrafter"/>
</dbReference>
<feature type="transmembrane region" description="Helical" evidence="10">
    <location>
        <begin position="67"/>
        <end position="83"/>
    </location>
</feature>
<feature type="transmembrane region" description="Helical" evidence="10">
    <location>
        <begin position="218"/>
        <end position="238"/>
    </location>
</feature>
<gene>
    <name evidence="12" type="ORF">Poli38472_000954</name>
</gene>
<keyword evidence="9 10" id="KW-0012">Acyltransferase</keyword>
<accession>A0A8K1CEV0</accession>
<evidence type="ECO:0000259" key="11">
    <source>
        <dbReference type="Pfam" id="PF01529"/>
    </source>
</evidence>
<comment type="subcellular location">
    <subcellularLocation>
        <location evidence="1">Endomembrane system</location>
        <topology evidence="1">Multi-pass membrane protein</topology>
    </subcellularLocation>
</comment>
<keyword evidence="4 10" id="KW-0812">Transmembrane</keyword>
<evidence type="ECO:0000256" key="1">
    <source>
        <dbReference type="ARBA" id="ARBA00004127"/>
    </source>
</evidence>
<comment type="caution">
    <text evidence="12">The sequence shown here is derived from an EMBL/GenBank/DDBJ whole genome shotgun (WGS) entry which is preliminary data.</text>
</comment>
<comment type="similarity">
    <text evidence="2 10">Belongs to the DHHC palmitoyltransferase family.</text>
</comment>
<dbReference type="Proteomes" id="UP000794436">
    <property type="component" value="Unassembled WGS sequence"/>
</dbReference>
<dbReference type="PANTHER" id="PTHR22883:SF301">
    <property type="entry name" value="PALMITOYLTRANSFERASE ZDHHC12"/>
    <property type="match status" value="1"/>
</dbReference>
<dbReference type="InterPro" id="IPR001594">
    <property type="entry name" value="Palmitoyltrfase_DHHC"/>
</dbReference>
<evidence type="ECO:0000256" key="7">
    <source>
        <dbReference type="ARBA" id="ARBA00023139"/>
    </source>
</evidence>
<evidence type="ECO:0000256" key="5">
    <source>
        <dbReference type="ARBA" id="ARBA00022989"/>
    </source>
</evidence>